<keyword evidence="3" id="KW-1185">Reference proteome</keyword>
<protein>
    <submittedName>
        <fullName evidence="2">Uncharacterized protein</fullName>
    </submittedName>
</protein>
<comment type="caution">
    <text evidence="2">The sequence shown here is derived from an EMBL/GenBank/DDBJ whole genome shotgun (WGS) entry which is preliminary data.</text>
</comment>
<sequence length="139" mass="15732">MALLISERVGLIHQLSAAESRASSANELSIKLDSVQADLASEMEKARHRQKILKEELNSSSDQITELKSAKARQQDEIFRLEGLLAQAKEQLVAKDQEFTRTQEECDKKTKVEFENSSGRWTDENYPSLLKIGDKILNI</sequence>
<reference evidence="2" key="1">
    <citation type="submission" date="2018-11" db="EMBL/GenBank/DDBJ databases">
        <authorList>
            <consortium name="Pathogen Informatics"/>
        </authorList>
    </citation>
    <scope>NUCLEOTIDE SEQUENCE</scope>
</reference>
<dbReference type="Proteomes" id="UP000784294">
    <property type="component" value="Unassembled WGS sequence"/>
</dbReference>
<dbReference type="EMBL" id="CAAALY010033173">
    <property type="protein sequence ID" value="VEL17564.1"/>
    <property type="molecule type" value="Genomic_DNA"/>
</dbReference>
<dbReference type="AlphaFoldDB" id="A0A3S5BTF2"/>
<organism evidence="2 3">
    <name type="scientific">Protopolystoma xenopodis</name>
    <dbReference type="NCBI Taxonomy" id="117903"/>
    <lineage>
        <taxon>Eukaryota</taxon>
        <taxon>Metazoa</taxon>
        <taxon>Spiralia</taxon>
        <taxon>Lophotrochozoa</taxon>
        <taxon>Platyhelminthes</taxon>
        <taxon>Monogenea</taxon>
        <taxon>Polyopisthocotylea</taxon>
        <taxon>Polystomatidea</taxon>
        <taxon>Polystomatidae</taxon>
        <taxon>Protopolystoma</taxon>
    </lineage>
</organism>
<evidence type="ECO:0000313" key="2">
    <source>
        <dbReference type="EMBL" id="VEL17564.1"/>
    </source>
</evidence>
<evidence type="ECO:0000313" key="3">
    <source>
        <dbReference type="Proteomes" id="UP000784294"/>
    </source>
</evidence>
<evidence type="ECO:0000256" key="1">
    <source>
        <dbReference type="SAM" id="Coils"/>
    </source>
</evidence>
<proteinExistence type="predicted"/>
<gene>
    <name evidence="2" type="ORF">PXEA_LOCUS11004</name>
</gene>
<feature type="coiled-coil region" evidence="1">
    <location>
        <begin position="25"/>
        <end position="105"/>
    </location>
</feature>
<name>A0A3S5BTF2_9PLAT</name>
<keyword evidence="1" id="KW-0175">Coiled coil</keyword>
<accession>A0A3S5BTF2</accession>